<keyword evidence="8" id="KW-1185">Reference proteome</keyword>
<evidence type="ECO:0000256" key="2">
    <source>
        <dbReference type="ARBA" id="ARBA00022490"/>
    </source>
</evidence>
<dbReference type="GO" id="GO:0005819">
    <property type="term" value="C:spindle"/>
    <property type="evidence" value="ECO:0007669"/>
    <property type="project" value="UniProtKB-SubCell"/>
</dbReference>
<feature type="region of interest" description="Disordered" evidence="5">
    <location>
        <begin position="194"/>
        <end position="231"/>
    </location>
</feature>
<dbReference type="Pfam" id="PF15908">
    <property type="entry name" value="HMMR_C"/>
    <property type="match status" value="1"/>
</dbReference>
<dbReference type="InterPro" id="IPR026203">
    <property type="entry name" value="IHABP"/>
</dbReference>
<dbReference type="GO" id="GO:0005540">
    <property type="term" value="F:hyaluronic acid binding"/>
    <property type="evidence" value="ECO:0007669"/>
    <property type="project" value="InterPro"/>
</dbReference>
<evidence type="ECO:0000313" key="8">
    <source>
        <dbReference type="Proteomes" id="UP001168821"/>
    </source>
</evidence>
<keyword evidence="2" id="KW-0963">Cytoplasm</keyword>
<evidence type="ECO:0000256" key="1">
    <source>
        <dbReference type="ARBA" id="ARBA00004186"/>
    </source>
</evidence>
<keyword evidence="4" id="KW-0175">Coiled coil</keyword>
<dbReference type="PANTHER" id="PTHR18956">
    <property type="entry name" value="HYALURONAN MEDIATED MOTILITY RECEPTOR"/>
    <property type="match status" value="1"/>
</dbReference>
<name>A0AA38IJ92_9CUCU</name>
<comment type="caution">
    <text evidence="7">The sequence shown here is derived from an EMBL/GenBank/DDBJ whole genome shotgun (WGS) entry which is preliminary data.</text>
</comment>
<accession>A0AA38IJ92</accession>
<organism evidence="7 8">
    <name type="scientific">Zophobas morio</name>
    <dbReference type="NCBI Taxonomy" id="2755281"/>
    <lineage>
        <taxon>Eukaryota</taxon>
        <taxon>Metazoa</taxon>
        <taxon>Ecdysozoa</taxon>
        <taxon>Arthropoda</taxon>
        <taxon>Hexapoda</taxon>
        <taxon>Insecta</taxon>
        <taxon>Pterygota</taxon>
        <taxon>Neoptera</taxon>
        <taxon>Endopterygota</taxon>
        <taxon>Coleoptera</taxon>
        <taxon>Polyphaga</taxon>
        <taxon>Cucujiformia</taxon>
        <taxon>Tenebrionidae</taxon>
        <taxon>Zophobas</taxon>
    </lineage>
</organism>
<evidence type="ECO:0000256" key="4">
    <source>
        <dbReference type="SAM" id="Coils"/>
    </source>
</evidence>
<evidence type="ECO:0000256" key="5">
    <source>
        <dbReference type="SAM" id="MobiDB-lite"/>
    </source>
</evidence>
<dbReference type="PANTHER" id="PTHR18956:SF6">
    <property type="entry name" value="HYALURONAN MEDIATED MOTILITY RECEPTOR"/>
    <property type="match status" value="1"/>
</dbReference>
<comment type="subcellular location">
    <subcellularLocation>
        <location evidence="1">Cytoplasm</location>
        <location evidence="1">Cytoskeleton</location>
        <location evidence="1">Spindle</location>
    </subcellularLocation>
</comment>
<proteinExistence type="predicted"/>
<dbReference type="AlphaFoldDB" id="A0AA38IJ92"/>
<keyword evidence="3" id="KW-0206">Cytoskeleton</keyword>
<evidence type="ECO:0000313" key="7">
    <source>
        <dbReference type="EMBL" id="KAJ3656266.1"/>
    </source>
</evidence>
<evidence type="ECO:0000256" key="3">
    <source>
        <dbReference type="ARBA" id="ARBA00023212"/>
    </source>
</evidence>
<dbReference type="Proteomes" id="UP001168821">
    <property type="component" value="Unassembled WGS sequence"/>
</dbReference>
<evidence type="ECO:0000259" key="6">
    <source>
        <dbReference type="Pfam" id="PF15908"/>
    </source>
</evidence>
<protein>
    <recommendedName>
        <fullName evidence="6">Hyaluronan-mediated motility receptor C-terminal domain-containing protein</fullName>
    </recommendedName>
</protein>
<feature type="domain" description="Hyaluronan-mediated motility receptor C-terminal" evidence="6">
    <location>
        <begin position="73"/>
        <end position="212"/>
    </location>
</feature>
<gene>
    <name evidence="7" type="ORF">Zmor_015354</name>
</gene>
<feature type="coiled-coil region" evidence="4">
    <location>
        <begin position="56"/>
        <end position="112"/>
    </location>
</feature>
<reference evidence="7" key="1">
    <citation type="journal article" date="2023" name="G3 (Bethesda)">
        <title>Whole genome assemblies of Zophobas morio and Tenebrio molitor.</title>
        <authorList>
            <person name="Kaur S."/>
            <person name="Stinson S.A."/>
            <person name="diCenzo G.C."/>
        </authorList>
    </citation>
    <scope>NUCLEOTIDE SEQUENCE</scope>
    <source>
        <strain evidence="7">QUZm001</strain>
    </source>
</reference>
<dbReference type="EMBL" id="JALNTZ010000004">
    <property type="protein sequence ID" value="KAJ3656266.1"/>
    <property type="molecule type" value="Genomic_DNA"/>
</dbReference>
<dbReference type="InterPro" id="IPR031794">
    <property type="entry name" value="HMMR_C"/>
</dbReference>
<sequence length="231" mass="27211">MSYFHLYSVFKKRKNIEKFLKLYEKTVLSEVLQQRYEQHVLINEAQATIAQSASFIESQEKNQVELETERKVHREEREDDELAQFEQILQELDQARAKIAELEKLIGPYQEQLEVYQHELKLFTEKKSTIKNEAKELGLKYAQILGHQNHQQKIKHVKDLKVKSSELFQKNLDLESKNYKLNKMVEKLMKEVDDLRKPGKKMSLRGEDKENMGSPKLVKGIQSPGPLKDKN</sequence>